<evidence type="ECO:0000313" key="2">
    <source>
        <dbReference type="Proteomes" id="UP000772812"/>
    </source>
</evidence>
<dbReference type="Proteomes" id="UP000772812">
    <property type="component" value="Unassembled WGS sequence"/>
</dbReference>
<dbReference type="EMBL" id="JAACYA010000002">
    <property type="protein sequence ID" value="MBK3332490.1"/>
    <property type="molecule type" value="Genomic_DNA"/>
</dbReference>
<accession>A0ABS1GI13</accession>
<organism evidence="1 2">
    <name type="scientific">Persephonella atlantica</name>
    <dbReference type="NCBI Taxonomy" id="2699429"/>
    <lineage>
        <taxon>Bacteria</taxon>
        <taxon>Pseudomonadati</taxon>
        <taxon>Aquificota</taxon>
        <taxon>Aquificia</taxon>
        <taxon>Aquificales</taxon>
        <taxon>Hydrogenothermaceae</taxon>
        <taxon>Persephonella</taxon>
    </lineage>
</organism>
<reference evidence="1 2" key="1">
    <citation type="journal article" date="2021" name="Syst. Appl. Microbiol.">
        <title>Persephonella atlantica sp. nov.: How to adapt to physico-chemical gradients in high temperature hydrothermal habitats.</title>
        <authorList>
            <person name="Francois D.X."/>
            <person name="Godfroy A."/>
            <person name="Mathien C."/>
            <person name="Aube J."/>
            <person name="Cathalot C."/>
            <person name="Lesongeur F."/>
            <person name="L'Haridon S."/>
            <person name="Philippon X."/>
            <person name="Roussel E.G."/>
        </authorList>
    </citation>
    <scope>NUCLEOTIDE SEQUENCE [LARGE SCALE GENOMIC DNA]</scope>
    <source>
        <strain evidence="1 2">MO1340</strain>
    </source>
</reference>
<sequence>MDKRFTGFIKIKRECTDRPLTTEFDMIFSFQMESTEKDTAKIVSINPYQIKKLLKKGSRLSILFPERDSLYVKDAVVVNEGEDHITVQFIQSGSTEEKRRFYRFHFCCEDLGHFNVKKENRLLTDTGCIYEISESGMGIYLIFVGDNIKKGDILEVESQQENLLFKIEVVHIESKDMYNVVGGRVIDSNVNLINYIIRKYIKVSEKIIFEG</sequence>
<gene>
    <name evidence="1" type="ORF">GWK41_05365</name>
</gene>
<keyword evidence="2" id="KW-1185">Reference proteome</keyword>
<dbReference type="RefSeq" id="WP_200673915.1">
    <property type="nucleotide sequence ID" value="NZ_JAACYA010000002.1"/>
</dbReference>
<proteinExistence type="predicted"/>
<evidence type="ECO:0000313" key="1">
    <source>
        <dbReference type="EMBL" id="MBK3332490.1"/>
    </source>
</evidence>
<name>A0ABS1GI13_9AQUI</name>
<comment type="caution">
    <text evidence="1">The sequence shown here is derived from an EMBL/GenBank/DDBJ whole genome shotgun (WGS) entry which is preliminary data.</text>
</comment>
<protein>
    <submittedName>
        <fullName evidence="1">PilZ domain-containing protein</fullName>
    </submittedName>
</protein>